<organism evidence="2 3">
    <name type="scientific">Colocasia esculenta</name>
    <name type="common">Wild taro</name>
    <name type="synonym">Arum esculentum</name>
    <dbReference type="NCBI Taxonomy" id="4460"/>
    <lineage>
        <taxon>Eukaryota</taxon>
        <taxon>Viridiplantae</taxon>
        <taxon>Streptophyta</taxon>
        <taxon>Embryophyta</taxon>
        <taxon>Tracheophyta</taxon>
        <taxon>Spermatophyta</taxon>
        <taxon>Magnoliopsida</taxon>
        <taxon>Liliopsida</taxon>
        <taxon>Araceae</taxon>
        <taxon>Aroideae</taxon>
        <taxon>Colocasieae</taxon>
        <taxon>Colocasia</taxon>
    </lineage>
</organism>
<comment type="caution">
    <text evidence="2">The sequence shown here is derived from an EMBL/GenBank/DDBJ whole genome shotgun (WGS) entry which is preliminary data.</text>
</comment>
<dbReference type="SUPFAM" id="SSF57756">
    <property type="entry name" value="Retrovirus zinc finger-like domains"/>
    <property type="match status" value="1"/>
</dbReference>
<evidence type="ECO:0008006" key="4">
    <source>
        <dbReference type="Google" id="ProtNLM"/>
    </source>
</evidence>
<protein>
    <recommendedName>
        <fullName evidence="4">CCHC-type domain-containing protein</fullName>
    </recommendedName>
</protein>
<dbReference type="GO" id="GO:0003676">
    <property type="term" value="F:nucleic acid binding"/>
    <property type="evidence" value="ECO:0007669"/>
    <property type="project" value="InterPro"/>
</dbReference>
<keyword evidence="3" id="KW-1185">Reference proteome</keyword>
<feature type="compositionally biased region" description="Basic and acidic residues" evidence="1">
    <location>
        <begin position="276"/>
        <end position="287"/>
    </location>
</feature>
<feature type="compositionally biased region" description="Basic and acidic residues" evidence="1">
    <location>
        <begin position="529"/>
        <end position="552"/>
    </location>
</feature>
<dbReference type="EMBL" id="NMUH01002474">
    <property type="protein sequence ID" value="MQM00199.1"/>
    <property type="molecule type" value="Genomic_DNA"/>
</dbReference>
<gene>
    <name evidence="2" type="ORF">Taro_032934</name>
</gene>
<accession>A0A843VTY4</accession>
<feature type="compositionally biased region" description="Acidic residues" evidence="1">
    <location>
        <begin position="312"/>
        <end position="323"/>
    </location>
</feature>
<feature type="region of interest" description="Disordered" evidence="1">
    <location>
        <begin position="360"/>
        <end position="421"/>
    </location>
</feature>
<feature type="compositionally biased region" description="Polar residues" evidence="1">
    <location>
        <begin position="292"/>
        <end position="301"/>
    </location>
</feature>
<proteinExistence type="predicted"/>
<evidence type="ECO:0000313" key="3">
    <source>
        <dbReference type="Proteomes" id="UP000652761"/>
    </source>
</evidence>
<feature type="compositionally biased region" description="Acidic residues" evidence="1">
    <location>
        <begin position="553"/>
        <end position="567"/>
    </location>
</feature>
<evidence type="ECO:0000256" key="1">
    <source>
        <dbReference type="SAM" id="MobiDB-lite"/>
    </source>
</evidence>
<name>A0A843VTY4_COLES</name>
<feature type="region of interest" description="Disordered" evidence="1">
    <location>
        <begin position="488"/>
        <end position="567"/>
    </location>
</feature>
<feature type="region of interest" description="Disordered" evidence="1">
    <location>
        <begin position="276"/>
        <end position="348"/>
    </location>
</feature>
<sequence length="567" mass="62668">MRQQALSHLERDGCSVAINPENAAYQVVVFSSPVPKSERERYHALDYGPGFHVLTLGLPVQGEPVVGKKRRDYHDEVVELLGLEFVVGQRRLIWSILLGALSNSRGLRGGRRRALETLEEFSTRVRASIQLEGWSQHAWGIAVLEHLFSILPSSSWRSQSIGASLPFFRSGATPASPWDAEYRRRGAGPWYPLEYQTQGWHQPALEVPSLRREGHSCRCFFAEDRDWGKEHGNTVAYWRGRGEQMHESEVVRLLEGWLAEQVVEVERLRAETRSLRGASEGKGELRHGSKLVRTTSQQGPSGSWGDLPGVDGESEIGLDEDEGSPARGKGEGGPGEEDPSPGNRIFRVPKEPGAEEALGAATIGPAGDASKDQVDQCITRRSPILRRPVSGTRRTTIRGVDDNETASPRPAPRERGGGGESGWSLTCSLPLFPNLTDSLKLYFRLLELVETKEPEIYIGISAYAEMVKKAQLLEVATDLTDRIKGRLVKKEPASGSSSKPTNDKKCPFNITGGPNQERKLKIPTTPNTDKTKCEHCDKPGHTAAECWRKAGETEDEPYTQEDGNDLE</sequence>
<evidence type="ECO:0000313" key="2">
    <source>
        <dbReference type="EMBL" id="MQM00199.1"/>
    </source>
</evidence>
<dbReference type="InterPro" id="IPR036875">
    <property type="entry name" value="Znf_CCHC_sf"/>
</dbReference>
<reference evidence="2" key="1">
    <citation type="submission" date="2017-07" db="EMBL/GenBank/DDBJ databases">
        <title>Taro Niue Genome Assembly and Annotation.</title>
        <authorList>
            <person name="Atibalentja N."/>
            <person name="Keating K."/>
            <person name="Fields C.J."/>
        </authorList>
    </citation>
    <scope>NUCLEOTIDE SEQUENCE</scope>
    <source>
        <strain evidence="2">Niue_2</strain>
        <tissue evidence="2">Leaf</tissue>
    </source>
</reference>
<dbReference type="AlphaFoldDB" id="A0A843VTY4"/>
<dbReference type="Proteomes" id="UP000652761">
    <property type="component" value="Unassembled WGS sequence"/>
</dbReference>
<dbReference type="GO" id="GO:0008270">
    <property type="term" value="F:zinc ion binding"/>
    <property type="evidence" value="ECO:0007669"/>
    <property type="project" value="InterPro"/>
</dbReference>